<dbReference type="SUPFAM" id="SSF53850">
    <property type="entry name" value="Periplasmic binding protein-like II"/>
    <property type="match status" value="1"/>
</dbReference>
<evidence type="ECO:0000259" key="1">
    <source>
        <dbReference type="Pfam" id="PF00497"/>
    </source>
</evidence>
<comment type="caution">
    <text evidence="2">The sequence shown here is derived from an EMBL/GenBank/DDBJ whole genome shotgun (WGS) entry which is preliminary data.</text>
</comment>
<keyword evidence="3" id="KW-1185">Reference proteome</keyword>
<reference evidence="2 3" key="1">
    <citation type="submission" date="2019-10" db="EMBL/GenBank/DDBJ databases">
        <title>New species of Slilvanegrellaceae.</title>
        <authorList>
            <person name="Pitt A."/>
            <person name="Hahn M.W."/>
        </authorList>
    </citation>
    <scope>NUCLEOTIDE SEQUENCE [LARGE SCALE GENOMIC DNA]</scope>
    <source>
        <strain evidence="2 3">SP-Ram-0.45-NSY-1</strain>
    </source>
</reference>
<gene>
    <name evidence="2" type="ORF">GCL60_12680</name>
</gene>
<sequence length="249" mass="29060">MKIIYILIFILFTNSLFAEEKDIIILTHEFPNQTVPVNENMIRGLAGEILTQALKKSNITYKIIFLPWKRAQIDAVVNNNKKTFILPLTRNEEREKNYLWVSKLYDLNTLFLTNKNQDPINSINEAKNKKIGVLLGTSFEDTLNDPKYSLNKDDIELSYNHESIIKKLIGGRLDGWYDVKIDIISELKNENQNLSDFHFGKKILIEENYIATSKSISKELYLKVKNAFESFKKTPDYDKILKKYLEDIN</sequence>
<dbReference type="AlphaFoldDB" id="A0A6N6VV01"/>
<dbReference type="RefSeq" id="WP_153421099.1">
    <property type="nucleotide sequence ID" value="NZ_WFLM01000004.1"/>
</dbReference>
<dbReference type="Gene3D" id="3.40.190.10">
    <property type="entry name" value="Periplasmic binding protein-like II"/>
    <property type="match status" value="2"/>
</dbReference>
<dbReference type="PANTHER" id="PTHR38834">
    <property type="entry name" value="PERIPLASMIC SUBSTRATE BINDING PROTEIN FAMILY 3"/>
    <property type="match status" value="1"/>
</dbReference>
<dbReference type="EMBL" id="WFLM01000004">
    <property type="protein sequence ID" value="KAB8038021.1"/>
    <property type="molecule type" value="Genomic_DNA"/>
</dbReference>
<name>A0A6N6VV01_9BACT</name>
<dbReference type="PANTHER" id="PTHR38834:SF3">
    <property type="entry name" value="SOLUTE-BINDING PROTEIN FAMILY 3_N-TERMINAL DOMAIN-CONTAINING PROTEIN"/>
    <property type="match status" value="1"/>
</dbReference>
<organism evidence="2 3">
    <name type="scientific">Silvanigrella paludirubra</name>
    <dbReference type="NCBI Taxonomy" id="2499159"/>
    <lineage>
        <taxon>Bacteria</taxon>
        <taxon>Pseudomonadati</taxon>
        <taxon>Bdellovibrionota</taxon>
        <taxon>Oligoflexia</taxon>
        <taxon>Silvanigrellales</taxon>
        <taxon>Silvanigrellaceae</taxon>
        <taxon>Silvanigrella</taxon>
    </lineage>
</organism>
<proteinExistence type="predicted"/>
<protein>
    <submittedName>
        <fullName evidence="2">Transporter substrate-binding domain-containing protein</fullName>
    </submittedName>
</protein>
<dbReference type="InterPro" id="IPR001638">
    <property type="entry name" value="Solute-binding_3/MltF_N"/>
</dbReference>
<feature type="domain" description="Solute-binding protein family 3/N-terminal" evidence="1">
    <location>
        <begin position="32"/>
        <end position="246"/>
    </location>
</feature>
<dbReference type="OrthoDB" id="5297654at2"/>
<dbReference type="Pfam" id="PF00497">
    <property type="entry name" value="SBP_bac_3"/>
    <property type="match status" value="1"/>
</dbReference>
<dbReference type="Proteomes" id="UP000437748">
    <property type="component" value="Unassembled WGS sequence"/>
</dbReference>
<evidence type="ECO:0000313" key="2">
    <source>
        <dbReference type="EMBL" id="KAB8038021.1"/>
    </source>
</evidence>
<evidence type="ECO:0000313" key="3">
    <source>
        <dbReference type="Proteomes" id="UP000437748"/>
    </source>
</evidence>
<accession>A0A6N6VV01</accession>